<reference evidence="1 2" key="1">
    <citation type="submission" date="2015-06" db="EMBL/GenBank/DDBJ databases">
        <title>Draft genome of the moderately acidophilic sulfate reducer Candidatus Desulfosporosinus acididurans strain M1.</title>
        <authorList>
            <person name="Poehlein A."/>
            <person name="Petzsch P."/>
            <person name="Johnson B.D."/>
            <person name="Schloemann M."/>
            <person name="Daniel R."/>
            <person name="Muehling M."/>
        </authorList>
    </citation>
    <scope>NUCLEOTIDE SEQUENCE [LARGE SCALE GENOMIC DNA]</scope>
    <source>
        <strain evidence="1 2">M1</strain>
    </source>
</reference>
<evidence type="ECO:0000313" key="1">
    <source>
        <dbReference type="EMBL" id="KLU65681.1"/>
    </source>
</evidence>
<accession>A0A0J1ILU8</accession>
<dbReference type="REBASE" id="127061">
    <property type="entry name" value="DacM1ORF23120P"/>
</dbReference>
<organism evidence="1 2">
    <name type="scientific">Desulfosporosinus acididurans</name>
    <dbReference type="NCBI Taxonomy" id="476652"/>
    <lineage>
        <taxon>Bacteria</taxon>
        <taxon>Bacillati</taxon>
        <taxon>Bacillota</taxon>
        <taxon>Clostridia</taxon>
        <taxon>Eubacteriales</taxon>
        <taxon>Desulfitobacteriaceae</taxon>
        <taxon>Desulfosporosinus</taxon>
    </lineage>
</organism>
<name>A0A0J1ILU8_9FIRM</name>
<dbReference type="PATRIC" id="fig|476652.3.peg.2401"/>
<keyword evidence="2" id="KW-1185">Reference proteome</keyword>
<sequence length="215" mass="24830">MEHLEYASIKKELYNQKSIKKRIEALFLNNIGKIITNNQLVEVAKDPITGKEPENWHQRLSELRTDDGYTILSQRDRNDLKLGEYLMLSTEKRAKINKRVYPSKECWKKVLQRANNSCEWSEGGQICGLKDGDVDPIGGGKVKLTADHLQPHSFGQKVDVNNPDDWQALCGRHQVVKKNFWDSKTGKLNIKAILQAIPTEEKEIAYEFLRDYFNK</sequence>
<dbReference type="GO" id="GO:0009036">
    <property type="term" value="F:type II site-specific deoxyribonuclease activity"/>
    <property type="evidence" value="ECO:0007669"/>
    <property type="project" value="UniProtKB-EC"/>
</dbReference>
<proteinExistence type="predicted"/>
<dbReference type="EC" id="3.1.21.4" evidence="1"/>
<dbReference type="AlphaFoldDB" id="A0A0J1ILU8"/>
<comment type="caution">
    <text evidence="1">The sequence shown here is derived from an EMBL/GenBank/DDBJ whole genome shotgun (WGS) entry which is preliminary data.</text>
</comment>
<keyword evidence="1" id="KW-0378">Hydrolase</keyword>
<dbReference type="RefSeq" id="WP_047810175.1">
    <property type="nucleotide sequence ID" value="NZ_LDZY01000007.1"/>
</dbReference>
<dbReference type="EMBL" id="LDZY01000007">
    <property type="protein sequence ID" value="KLU65681.1"/>
    <property type="molecule type" value="Genomic_DNA"/>
</dbReference>
<evidence type="ECO:0000313" key="2">
    <source>
        <dbReference type="Proteomes" id="UP000036356"/>
    </source>
</evidence>
<gene>
    <name evidence="1" type="primary">kpnIR</name>
    <name evidence="1" type="ORF">DEAC_c23110</name>
</gene>
<protein>
    <submittedName>
        <fullName evidence="1">Type-2 restriction enzyme KpnI</fullName>
        <ecNumber evidence="1">3.1.21.4</ecNumber>
    </submittedName>
</protein>
<dbReference type="Proteomes" id="UP000036356">
    <property type="component" value="Unassembled WGS sequence"/>
</dbReference>
<dbReference type="STRING" id="476652.DEAC_c23110"/>